<sequence length="106" mass="11344">MPIVRTLDLSTSHVKSSDLALLESHIRPPGGGERGPVAVDTRGEYGFWINVPTEDALADTAQELRKAGYSDAFTDLLANARARGCEALCLDCDADEEAGLPTFEHG</sequence>
<feature type="domain" description="DUF5983" evidence="1">
    <location>
        <begin position="7"/>
        <end position="105"/>
    </location>
</feature>
<accession>A0ABS1D924</accession>
<name>A0ABS1D924_9PROT</name>
<proteinExistence type="predicted"/>
<protein>
    <recommendedName>
        <fullName evidence="1">DUF5983 domain-containing protein</fullName>
    </recommendedName>
</protein>
<dbReference type="EMBL" id="NRRL01000001">
    <property type="protein sequence ID" value="MBK1666476.1"/>
    <property type="molecule type" value="Genomic_DNA"/>
</dbReference>
<evidence type="ECO:0000313" key="2">
    <source>
        <dbReference type="EMBL" id="MBK1666476.1"/>
    </source>
</evidence>
<dbReference type="Proteomes" id="UP001296873">
    <property type="component" value="Unassembled WGS sequence"/>
</dbReference>
<dbReference type="InterPro" id="IPR046025">
    <property type="entry name" value="DUF5983"/>
</dbReference>
<keyword evidence="3" id="KW-1185">Reference proteome</keyword>
<dbReference type="RefSeq" id="WP_200338503.1">
    <property type="nucleotide sequence ID" value="NZ_NRRL01000001.1"/>
</dbReference>
<dbReference type="Pfam" id="PF19419">
    <property type="entry name" value="DUF5983"/>
    <property type="match status" value="1"/>
</dbReference>
<gene>
    <name evidence="2" type="ORF">CKO28_00280</name>
</gene>
<comment type="caution">
    <text evidence="2">The sequence shown here is derived from an EMBL/GenBank/DDBJ whole genome shotgun (WGS) entry which is preliminary data.</text>
</comment>
<reference evidence="2 3" key="1">
    <citation type="journal article" date="2020" name="Microorganisms">
        <title>Osmotic Adaptation and Compatible Solute Biosynthesis of Phototrophic Bacteria as Revealed from Genome Analyses.</title>
        <authorList>
            <person name="Imhoff J.F."/>
            <person name="Rahn T."/>
            <person name="Kunzel S."/>
            <person name="Keller A."/>
            <person name="Neulinger S.C."/>
        </authorList>
    </citation>
    <scope>NUCLEOTIDE SEQUENCE [LARGE SCALE GENOMIC DNA]</scope>
    <source>
        <strain evidence="2 3">DSM 9895</strain>
    </source>
</reference>
<evidence type="ECO:0000313" key="3">
    <source>
        <dbReference type="Proteomes" id="UP001296873"/>
    </source>
</evidence>
<organism evidence="2 3">
    <name type="scientific">Rhodovibrio sodomensis</name>
    <dbReference type="NCBI Taxonomy" id="1088"/>
    <lineage>
        <taxon>Bacteria</taxon>
        <taxon>Pseudomonadati</taxon>
        <taxon>Pseudomonadota</taxon>
        <taxon>Alphaproteobacteria</taxon>
        <taxon>Rhodospirillales</taxon>
        <taxon>Rhodovibrionaceae</taxon>
        <taxon>Rhodovibrio</taxon>
    </lineage>
</organism>
<evidence type="ECO:0000259" key="1">
    <source>
        <dbReference type="Pfam" id="PF19419"/>
    </source>
</evidence>